<evidence type="ECO:0000313" key="3">
    <source>
        <dbReference type="Proteomes" id="UP000612055"/>
    </source>
</evidence>
<name>A0A835Y627_9CHLO</name>
<dbReference type="Proteomes" id="UP000612055">
    <property type="component" value="Unassembled WGS sequence"/>
</dbReference>
<dbReference type="SUPFAM" id="SSF55486">
    <property type="entry name" value="Metalloproteases ('zincins'), catalytic domain"/>
    <property type="match status" value="1"/>
</dbReference>
<organism evidence="2 3">
    <name type="scientific">Edaphochlamys debaryana</name>
    <dbReference type="NCBI Taxonomy" id="47281"/>
    <lineage>
        <taxon>Eukaryota</taxon>
        <taxon>Viridiplantae</taxon>
        <taxon>Chlorophyta</taxon>
        <taxon>core chlorophytes</taxon>
        <taxon>Chlorophyceae</taxon>
        <taxon>CS clade</taxon>
        <taxon>Chlamydomonadales</taxon>
        <taxon>Chlamydomonadales incertae sedis</taxon>
        <taxon>Edaphochlamys</taxon>
    </lineage>
</organism>
<feature type="domain" description="Peptidase M11 gametolysin" evidence="1">
    <location>
        <begin position="121"/>
        <end position="430"/>
    </location>
</feature>
<keyword evidence="3" id="KW-1185">Reference proteome</keyword>
<proteinExistence type="predicted"/>
<gene>
    <name evidence="2" type="ORF">HYH03_006017</name>
</gene>
<evidence type="ECO:0000259" key="1">
    <source>
        <dbReference type="Pfam" id="PF05548"/>
    </source>
</evidence>
<dbReference type="OrthoDB" id="536640at2759"/>
<dbReference type="Pfam" id="PF05548">
    <property type="entry name" value="Peptidase_M11"/>
    <property type="match status" value="1"/>
</dbReference>
<dbReference type="EMBL" id="JAEHOE010000022">
    <property type="protein sequence ID" value="KAG2495772.1"/>
    <property type="molecule type" value="Genomic_DNA"/>
</dbReference>
<dbReference type="AlphaFoldDB" id="A0A835Y627"/>
<protein>
    <recommendedName>
        <fullName evidence="1">Peptidase M11 gametolysin domain-containing protein</fullName>
    </recommendedName>
</protein>
<sequence>MAGIYIEERKPGCSGIHISKDFIYLTPSTSANSTSTESTPWRQIAEGENAQSNFNVLTGDFVNVTFKASVNSSTNSTNSTRRLGRRLMSDQPPLLDFELESIDMITPSAAKEIYTNETIQVRSTIYIIETCGWAASTTVAAMQRLFWKNQSSGAPNIEDYHSMCSYGKVVANGSETYIMGPVEVPCWGNVSSGVIKYSYNGSIACGAAEQFAWRMAGENLARSLGLGEWMNATMRRRIVTILPREVTCGWAGLGSVGCGGRACTVYIKGGYASTLTIQMHELGHTQGLSHAGRGLDEYGDRGDVLGSTGGADGYLCMNPGNQLRLGWNTPIGYLRPLTVNDAPTNTGQRGIWRLPNMAFTDVNHVYINMSLPGFPYANHFASFRARTPTYDAILSSDYNNRVHIHQFNGTTNDRDYNRTLLMALLGPGQWYMSRFVSYPGVGAAGGALNFSVINVTTGSHAFVRICRASVATEAVSPTCDNCCCDGIDNDCDGLIDFQDPDCAGATSPRRPRHHPCCRRHHCLRCRH</sequence>
<accession>A0A835Y627</accession>
<dbReference type="InterPro" id="IPR008752">
    <property type="entry name" value="Peptidase_M11"/>
</dbReference>
<reference evidence="2" key="1">
    <citation type="journal article" date="2020" name="bioRxiv">
        <title>Comparative genomics of Chlamydomonas.</title>
        <authorList>
            <person name="Craig R.J."/>
            <person name="Hasan A.R."/>
            <person name="Ness R.W."/>
            <person name="Keightley P.D."/>
        </authorList>
    </citation>
    <scope>NUCLEOTIDE SEQUENCE</scope>
    <source>
        <strain evidence="2">CCAP 11/70</strain>
    </source>
</reference>
<evidence type="ECO:0000313" key="2">
    <source>
        <dbReference type="EMBL" id="KAG2495772.1"/>
    </source>
</evidence>
<comment type="caution">
    <text evidence="2">The sequence shown here is derived from an EMBL/GenBank/DDBJ whole genome shotgun (WGS) entry which is preliminary data.</text>
</comment>